<protein>
    <submittedName>
        <fullName evidence="1">Uncharacterized protein</fullName>
    </submittedName>
</protein>
<dbReference type="OrthoDB" id="2688889at2759"/>
<comment type="caution">
    <text evidence="1">The sequence shown here is derived from an EMBL/GenBank/DDBJ whole genome shotgun (WGS) entry which is preliminary data.</text>
</comment>
<organism evidence="1 2">
    <name type="scientific">Suillus placidus</name>
    <dbReference type="NCBI Taxonomy" id="48579"/>
    <lineage>
        <taxon>Eukaryota</taxon>
        <taxon>Fungi</taxon>
        <taxon>Dikarya</taxon>
        <taxon>Basidiomycota</taxon>
        <taxon>Agaricomycotina</taxon>
        <taxon>Agaricomycetes</taxon>
        <taxon>Agaricomycetidae</taxon>
        <taxon>Boletales</taxon>
        <taxon>Suillineae</taxon>
        <taxon>Suillaceae</taxon>
        <taxon>Suillus</taxon>
    </lineage>
</organism>
<proteinExistence type="predicted"/>
<accession>A0A9P6ZS21</accession>
<sequence>MSESGSSTGSSPVLYLEKSPLPDPGYCLCEFCILPSASPPNSPSSEAPVFSAGRSVEGGQTLVGPGVGSEPHVQCGPVLSVVHAAPIVLCGPAVNDVRNAPVTLGSPTLSAMHTAPVTLGPCVILPTPSSSPNPPLTSLTGALFRLPETLPLTLTPYFAEEVDADVKWVQRDEAIYKEIIDAMAHDCFVYLYRSMLYNMPAVAAASGPYYCVTRVRYIGVFKHWDEVTESITGFSDVVYAVTSLAAGEVLLCTAIHKGEVHKCRVP</sequence>
<reference evidence="1" key="1">
    <citation type="journal article" date="2020" name="New Phytol.">
        <title>Comparative genomics reveals dynamic genome evolution in host specialist ectomycorrhizal fungi.</title>
        <authorList>
            <person name="Lofgren L.A."/>
            <person name="Nguyen N.H."/>
            <person name="Vilgalys R."/>
            <person name="Ruytinx J."/>
            <person name="Liao H.L."/>
            <person name="Branco S."/>
            <person name="Kuo A."/>
            <person name="LaButti K."/>
            <person name="Lipzen A."/>
            <person name="Andreopoulos W."/>
            <person name="Pangilinan J."/>
            <person name="Riley R."/>
            <person name="Hundley H."/>
            <person name="Na H."/>
            <person name="Barry K."/>
            <person name="Grigoriev I.V."/>
            <person name="Stajich J.E."/>
            <person name="Kennedy P.G."/>
        </authorList>
    </citation>
    <scope>NUCLEOTIDE SEQUENCE</scope>
    <source>
        <strain evidence="1">DOB743</strain>
    </source>
</reference>
<name>A0A9P6ZS21_9AGAM</name>
<evidence type="ECO:0000313" key="2">
    <source>
        <dbReference type="Proteomes" id="UP000714275"/>
    </source>
</evidence>
<dbReference type="Proteomes" id="UP000714275">
    <property type="component" value="Unassembled WGS sequence"/>
</dbReference>
<gene>
    <name evidence="1" type="ORF">EV702DRAFT_1234353</name>
</gene>
<evidence type="ECO:0000313" key="1">
    <source>
        <dbReference type="EMBL" id="KAG1775597.1"/>
    </source>
</evidence>
<dbReference type="EMBL" id="JABBWD010000032">
    <property type="protein sequence ID" value="KAG1775597.1"/>
    <property type="molecule type" value="Genomic_DNA"/>
</dbReference>
<keyword evidence="2" id="KW-1185">Reference proteome</keyword>
<dbReference type="AlphaFoldDB" id="A0A9P6ZS21"/>